<dbReference type="STRING" id="1280949.HAD_11715"/>
<dbReference type="PATRIC" id="fig|1280949.3.peg.2398"/>
<accession>A0A069E8A5</accession>
<evidence type="ECO:0000313" key="2">
    <source>
        <dbReference type="EMBL" id="KCZ86352.1"/>
    </source>
</evidence>
<keyword evidence="3" id="KW-1185">Reference proteome</keyword>
<comment type="caution">
    <text evidence="2">The sequence shown here is derived from an EMBL/GenBank/DDBJ whole genome shotgun (WGS) entry which is preliminary data.</text>
</comment>
<reference evidence="2 3" key="1">
    <citation type="journal article" date="2014" name="Antonie Van Leeuwenhoek">
        <title>Hyphomonas beringensis sp. nov. and Hyphomonas chukchiensis sp. nov., isolated from surface seawater of the Bering Sea and Chukchi Sea.</title>
        <authorList>
            <person name="Li C."/>
            <person name="Lai Q."/>
            <person name="Li G."/>
            <person name="Dong C."/>
            <person name="Wang J."/>
            <person name="Liao Y."/>
            <person name="Shao Z."/>
        </authorList>
    </citation>
    <scope>NUCLEOTIDE SEQUENCE [LARGE SCALE GENOMIC DNA]</scope>
    <source>
        <strain evidence="2 3">MHS-3</strain>
    </source>
</reference>
<protein>
    <recommendedName>
        <fullName evidence="4">Lipoprotein</fullName>
    </recommendedName>
</protein>
<keyword evidence="1" id="KW-0732">Signal</keyword>
<gene>
    <name evidence="2" type="ORF">HAD_11715</name>
</gene>
<sequence>MQQRSAIPAIFLAITALATAAFPAAAEGDLSRPALRDARAAVLTCNNAQKATETDASTAGPLAVCMAALGQVEAIYDALPSTTVKDRSYRDIFRGQLALSVFTIDLKVKGGLTRQGCTYARKNVSIVSNAEIIDPEDRAVLEEGTTFLKENFIPLCDQHYPE</sequence>
<feature type="signal peptide" evidence="1">
    <location>
        <begin position="1"/>
        <end position="20"/>
    </location>
</feature>
<name>A0A069E8A5_9PROT</name>
<organism evidence="2 3">
    <name type="scientific">Hyphomonas adhaerens MHS-3</name>
    <dbReference type="NCBI Taxonomy" id="1280949"/>
    <lineage>
        <taxon>Bacteria</taxon>
        <taxon>Pseudomonadati</taxon>
        <taxon>Pseudomonadota</taxon>
        <taxon>Alphaproteobacteria</taxon>
        <taxon>Hyphomonadales</taxon>
        <taxon>Hyphomonadaceae</taxon>
        <taxon>Hyphomonas</taxon>
    </lineage>
</organism>
<proteinExistence type="predicted"/>
<evidence type="ECO:0000256" key="1">
    <source>
        <dbReference type="SAM" id="SignalP"/>
    </source>
</evidence>
<feature type="chain" id="PRO_5001663903" description="Lipoprotein" evidence="1">
    <location>
        <begin position="21"/>
        <end position="162"/>
    </location>
</feature>
<evidence type="ECO:0000313" key="3">
    <source>
        <dbReference type="Proteomes" id="UP000027446"/>
    </source>
</evidence>
<dbReference type="EMBL" id="ARYH01000001">
    <property type="protein sequence ID" value="KCZ86352.1"/>
    <property type="molecule type" value="Genomic_DNA"/>
</dbReference>
<dbReference type="Proteomes" id="UP000027446">
    <property type="component" value="Unassembled WGS sequence"/>
</dbReference>
<dbReference type="AlphaFoldDB" id="A0A069E8A5"/>
<evidence type="ECO:0008006" key="4">
    <source>
        <dbReference type="Google" id="ProtNLM"/>
    </source>
</evidence>